<keyword evidence="1" id="KW-0472">Membrane</keyword>
<organism evidence="2 3">
    <name type="scientific">Caerostris extrusa</name>
    <name type="common">Bark spider</name>
    <name type="synonym">Caerostris bankana</name>
    <dbReference type="NCBI Taxonomy" id="172846"/>
    <lineage>
        <taxon>Eukaryota</taxon>
        <taxon>Metazoa</taxon>
        <taxon>Ecdysozoa</taxon>
        <taxon>Arthropoda</taxon>
        <taxon>Chelicerata</taxon>
        <taxon>Arachnida</taxon>
        <taxon>Araneae</taxon>
        <taxon>Araneomorphae</taxon>
        <taxon>Entelegynae</taxon>
        <taxon>Araneoidea</taxon>
        <taxon>Araneidae</taxon>
        <taxon>Caerostris</taxon>
    </lineage>
</organism>
<keyword evidence="3" id="KW-1185">Reference proteome</keyword>
<protein>
    <submittedName>
        <fullName evidence="2">Uncharacterized protein</fullName>
    </submittedName>
</protein>
<dbReference type="Proteomes" id="UP001054945">
    <property type="component" value="Unassembled WGS sequence"/>
</dbReference>
<name>A0AAV4XSL3_CAEEX</name>
<feature type="transmembrane region" description="Helical" evidence="1">
    <location>
        <begin position="87"/>
        <end position="104"/>
    </location>
</feature>
<dbReference type="AlphaFoldDB" id="A0AAV4XSL3"/>
<keyword evidence="1" id="KW-1133">Transmembrane helix</keyword>
<accession>A0AAV4XSL3</accession>
<sequence length="124" mass="14028">MLPPFCSYLPVRLQERNNSVLRRNLAANPKGNKACLGTKLREDMAAREPIRAKKQLHQKTGRSDISNYFPGTSTADPVYQIVVPEQGTTVLFLMFSAILLLPLGKTTKKKRKESELQEQKHSFT</sequence>
<keyword evidence="1" id="KW-0812">Transmembrane</keyword>
<dbReference type="EMBL" id="BPLR01000872">
    <property type="protein sequence ID" value="GIY98036.1"/>
    <property type="molecule type" value="Genomic_DNA"/>
</dbReference>
<evidence type="ECO:0000313" key="3">
    <source>
        <dbReference type="Proteomes" id="UP001054945"/>
    </source>
</evidence>
<proteinExistence type="predicted"/>
<evidence type="ECO:0000256" key="1">
    <source>
        <dbReference type="SAM" id="Phobius"/>
    </source>
</evidence>
<reference evidence="2 3" key="1">
    <citation type="submission" date="2021-06" db="EMBL/GenBank/DDBJ databases">
        <title>Caerostris extrusa draft genome.</title>
        <authorList>
            <person name="Kono N."/>
            <person name="Arakawa K."/>
        </authorList>
    </citation>
    <scope>NUCLEOTIDE SEQUENCE [LARGE SCALE GENOMIC DNA]</scope>
</reference>
<gene>
    <name evidence="2" type="ORF">CEXT_573421</name>
</gene>
<comment type="caution">
    <text evidence="2">The sequence shown here is derived from an EMBL/GenBank/DDBJ whole genome shotgun (WGS) entry which is preliminary data.</text>
</comment>
<evidence type="ECO:0000313" key="2">
    <source>
        <dbReference type="EMBL" id="GIY98036.1"/>
    </source>
</evidence>